<accession>A0A411HF53</accession>
<protein>
    <submittedName>
        <fullName evidence="1">Antitoxin</fullName>
    </submittedName>
</protein>
<evidence type="ECO:0000313" key="2">
    <source>
        <dbReference type="Proteomes" id="UP000291562"/>
    </source>
</evidence>
<dbReference type="KEGG" id="xbc:ELE36_01255"/>
<organism evidence="1 2">
    <name type="scientific">Pseudolysobacter antarcticus</name>
    <dbReference type="NCBI Taxonomy" id="2511995"/>
    <lineage>
        <taxon>Bacteria</taxon>
        <taxon>Pseudomonadati</taxon>
        <taxon>Pseudomonadota</taxon>
        <taxon>Gammaproteobacteria</taxon>
        <taxon>Lysobacterales</taxon>
        <taxon>Rhodanobacteraceae</taxon>
        <taxon>Pseudolysobacter</taxon>
    </lineage>
</organism>
<keyword evidence="2" id="KW-1185">Reference proteome</keyword>
<dbReference type="Proteomes" id="UP000291562">
    <property type="component" value="Chromosome"/>
</dbReference>
<sequence>MNDMKAEYDLSKMKSRRNPYASKLKKSVTMRLSEDVVLYFKGMAAEAGVPYQSLINLYLRDCLAQNRKVEIKWPSAA</sequence>
<dbReference type="AlphaFoldDB" id="A0A411HF53"/>
<proteinExistence type="predicted"/>
<dbReference type="Pfam" id="PF14384">
    <property type="entry name" value="BrnA_antitoxin"/>
    <property type="match status" value="1"/>
</dbReference>
<reference evidence="1 2" key="1">
    <citation type="submission" date="2019-01" db="EMBL/GenBank/DDBJ databases">
        <title>Pseudolysobacter antarctica gen. nov., sp. nov., isolated from Fildes Peninsula, Antarctica.</title>
        <authorList>
            <person name="Wei Z."/>
            <person name="Peng F."/>
        </authorList>
    </citation>
    <scope>NUCLEOTIDE SEQUENCE [LARGE SCALE GENOMIC DNA]</scope>
    <source>
        <strain evidence="1 2">AQ6-296</strain>
    </source>
</reference>
<evidence type="ECO:0000313" key="1">
    <source>
        <dbReference type="EMBL" id="QBB69118.1"/>
    </source>
</evidence>
<gene>
    <name evidence="1" type="ORF">ELE36_01255</name>
</gene>
<dbReference type="InterPro" id="IPR025528">
    <property type="entry name" value="BrnA_antitoxin"/>
</dbReference>
<dbReference type="OrthoDB" id="5297245at2"/>
<name>A0A411HF53_9GAMM</name>
<dbReference type="EMBL" id="CP035704">
    <property type="protein sequence ID" value="QBB69118.1"/>
    <property type="molecule type" value="Genomic_DNA"/>
</dbReference>